<proteinExistence type="predicted"/>
<organism evidence="2">
    <name type="scientific">marine sediment metagenome</name>
    <dbReference type="NCBI Taxonomy" id="412755"/>
    <lineage>
        <taxon>unclassified sequences</taxon>
        <taxon>metagenomes</taxon>
        <taxon>ecological metagenomes</taxon>
    </lineage>
</organism>
<name>X0VJV1_9ZZZZ</name>
<gene>
    <name evidence="2" type="ORF">S01H1_35407</name>
</gene>
<evidence type="ECO:0000259" key="1">
    <source>
        <dbReference type="Pfam" id="PF23019"/>
    </source>
</evidence>
<dbReference type="AlphaFoldDB" id="X0VJV1"/>
<reference evidence="2" key="1">
    <citation type="journal article" date="2014" name="Front. Microbiol.">
        <title>High frequency of phylogenetically diverse reductive dehalogenase-homologous genes in deep subseafloor sedimentary metagenomes.</title>
        <authorList>
            <person name="Kawai M."/>
            <person name="Futagami T."/>
            <person name="Toyoda A."/>
            <person name="Takaki Y."/>
            <person name="Nishi S."/>
            <person name="Hori S."/>
            <person name="Arai W."/>
            <person name="Tsubouchi T."/>
            <person name="Morono Y."/>
            <person name="Uchiyama I."/>
            <person name="Ito T."/>
            <person name="Fujiyama A."/>
            <person name="Inagaki F."/>
            <person name="Takami H."/>
        </authorList>
    </citation>
    <scope>NUCLEOTIDE SEQUENCE</scope>
    <source>
        <strain evidence="2">Expedition CK06-06</strain>
    </source>
</reference>
<dbReference type="EMBL" id="BARS01022126">
    <property type="protein sequence ID" value="GAG11457.1"/>
    <property type="molecule type" value="Genomic_DNA"/>
</dbReference>
<protein>
    <recommendedName>
        <fullName evidence="1">DUF7033 domain-containing protein</fullName>
    </recommendedName>
</protein>
<comment type="caution">
    <text evidence="2">The sequence shown here is derived from an EMBL/GenBank/DDBJ whole genome shotgun (WGS) entry which is preliminary data.</text>
</comment>
<sequence length="134" mass="15523">MGCPESFRKRGIYVVDTLFDILGIPYRVVEEEKVELDLYWGPLHPEVKSRIAIPLVSPEKWEGEDWEVVSIEGVPVLYVGEKAERLYHENEQIVLGFDILSPFFYLLSRYEECANPRRDEFGRFPAGDSALSRL</sequence>
<feature type="domain" description="DUF7033" evidence="1">
    <location>
        <begin position="96"/>
        <end position="131"/>
    </location>
</feature>
<evidence type="ECO:0000313" key="2">
    <source>
        <dbReference type="EMBL" id="GAG11457.1"/>
    </source>
</evidence>
<accession>X0VJV1</accession>
<feature type="non-terminal residue" evidence="2">
    <location>
        <position position="134"/>
    </location>
</feature>
<dbReference type="Pfam" id="PF23019">
    <property type="entry name" value="DUF7033"/>
    <property type="match status" value="1"/>
</dbReference>
<dbReference type="InterPro" id="IPR054297">
    <property type="entry name" value="DUF7033"/>
</dbReference>